<dbReference type="SUPFAM" id="SSF52317">
    <property type="entry name" value="Class I glutamine amidotransferase-like"/>
    <property type="match status" value="1"/>
</dbReference>
<evidence type="ECO:0000259" key="1">
    <source>
        <dbReference type="Pfam" id="PF08532"/>
    </source>
</evidence>
<keyword evidence="3" id="KW-1185">Reference proteome</keyword>
<dbReference type="InterPro" id="IPR028212">
    <property type="entry name" value="GHL6"/>
</dbReference>
<evidence type="ECO:0000313" key="3">
    <source>
        <dbReference type="Proteomes" id="UP000199598"/>
    </source>
</evidence>
<dbReference type="Gene3D" id="3.20.20.80">
    <property type="entry name" value="Glycosidases"/>
    <property type="match status" value="1"/>
</dbReference>
<dbReference type="SUPFAM" id="SSF51445">
    <property type="entry name" value="(Trans)glycosidases"/>
    <property type="match status" value="1"/>
</dbReference>
<dbReference type="InterPro" id="IPR013738">
    <property type="entry name" value="Beta_galactosidase_Trimer"/>
</dbReference>
<protein>
    <submittedName>
        <fullName evidence="2">Beta-galactosidase trimerisation domain-containing protein</fullName>
    </submittedName>
</protein>
<comment type="caution">
    <text evidence="2">The sequence shown here is derived from an EMBL/GenBank/DDBJ whole genome shotgun (WGS) entry which is preliminary data.</text>
</comment>
<dbReference type="CDD" id="cd03143">
    <property type="entry name" value="A4_beta-galactosidase_middle_domain"/>
    <property type="match status" value="1"/>
</dbReference>
<dbReference type="Pfam" id="PF08532">
    <property type="entry name" value="Glyco_hydro_42M"/>
    <property type="match status" value="1"/>
</dbReference>
<proteinExistence type="predicted"/>
<dbReference type="InterPro" id="IPR029062">
    <property type="entry name" value="Class_I_gatase-like"/>
</dbReference>
<reference evidence="2 3" key="1">
    <citation type="submission" date="2016-10" db="EMBL/GenBank/DDBJ databases">
        <authorList>
            <person name="Varghese N."/>
            <person name="Submissions S."/>
        </authorList>
    </citation>
    <scope>NUCLEOTIDE SEQUENCE [LARGE SCALE GENOMIC DNA]</scope>
    <source>
        <strain evidence="2 3">DSM 16392</strain>
    </source>
</reference>
<accession>A0A1I3ZUZ1</accession>
<dbReference type="RefSeq" id="WP_093519625.1">
    <property type="nucleotide sequence ID" value="NZ_FOSK01000005.1"/>
</dbReference>
<name>A0A1I3ZUZ1_9HYPH</name>
<dbReference type="Gene3D" id="3.40.50.880">
    <property type="match status" value="1"/>
</dbReference>
<sequence>MCHKKEVKDFRYRQIHLDFHSSEHIPGIGSKFDPAQFVETLKHGEVDSVTLFARCHHGWSYYPTNVGKPHPELQNPDLLGDMITACHEADIATPIYLTVQWDELTAREHPEWRVMQSQNTAANYPGTEPSAMNQLTPTWHTICLNHEGAIQRQIDIALEVCARYNPPALFMDILASWECTCNACLSSMKSEGLDPLKTDDRKSNDKRVLLRFFERFSQAVNGEFPDTRIFFNSGHIYKGQDERYQYYGHLELESLPTGGWGYDHFPVSARYADTLNLPFLGMTGRFHTHWGEFGGFKRADALSYECCLMVSLGARCSIGDQLHPNGHMDFATYDLIRPAYSRVKALEPYASNATYQREVAILSVEAQVSQLGSHLGHRSEPSDSASARMLLEMQIPFDLISSSSSFDDYKLIILPDSIRLSDDLAARLKAFTDAGGAILATGESGLDVEGKRYLLDIGAELSDTPMEYDPSYLSCRGKLDEDLVDASVVMYEKGALLRATDGDVLADVRPSYFNRTWDKFCSHLHTPEDPDAAPLGPAILQKGNVAYVAYPLFRLYGTTGQTLYKYLVRGLINRLMPSQLIGTELPSATRMSLMKQADEQRQVLHVLYAPTQLRGSGVPYNDGQTRAVEIIEDAPELREAKAWVRMDEEPTDVTCAYSGKTLPWQYDSLDKKLHIVFPSLHIHGAAVISQADDAVAAE</sequence>
<dbReference type="InterPro" id="IPR017853">
    <property type="entry name" value="GH"/>
</dbReference>
<dbReference type="EMBL" id="FOSK01000005">
    <property type="protein sequence ID" value="SFK47720.1"/>
    <property type="molecule type" value="Genomic_DNA"/>
</dbReference>
<organism evidence="2 3">
    <name type="scientific">Pseudovibrio ascidiaceicola</name>
    <dbReference type="NCBI Taxonomy" id="285279"/>
    <lineage>
        <taxon>Bacteria</taxon>
        <taxon>Pseudomonadati</taxon>
        <taxon>Pseudomonadota</taxon>
        <taxon>Alphaproteobacteria</taxon>
        <taxon>Hyphomicrobiales</taxon>
        <taxon>Stappiaceae</taxon>
        <taxon>Pseudovibrio</taxon>
    </lineage>
</organism>
<feature type="domain" description="Beta-galactosidase trimerisation" evidence="1">
    <location>
        <begin position="389"/>
        <end position="449"/>
    </location>
</feature>
<dbReference type="Proteomes" id="UP000199598">
    <property type="component" value="Unassembled WGS sequence"/>
</dbReference>
<gene>
    <name evidence="2" type="ORF">SAMN04488518_105293</name>
</gene>
<dbReference type="Pfam" id="PF14871">
    <property type="entry name" value="GHL6"/>
    <property type="match status" value="1"/>
</dbReference>
<evidence type="ECO:0000313" key="2">
    <source>
        <dbReference type="EMBL" id="SFK47720.1"/>
    </source>
</evidence>